<feature type="repeat" description="NHL" evidence="2">
    <location>
        <begin position="140"/>
        <end position="165"/>
    </location>
</feature>
<dbReference type="PANTHER" id="PTHR24104">
    <property type="entry name" value="E3 UBIQUITIN-PROTEIN LIGASE NHLRC1-RELATED"/>
    <property type="match status" value="1"/>
</dbReference>
<reference evidence="5" key="1">
    <citation type="submission" date="2018-02" db="EMBL/GenBank/DDBJ databases">
        <authorList>
            <person name="Hausmann B."/>
        </authorList>
    </citation>
    <scope>NUCLEOTIDE SEQUENCE [LARGE SCALE GENOMIC DNA]</scope>
    <source>
        <strain evidence="5">Peat soil MAG SbA5</strain>
    </source>
</reference>
<protein>
    <recommendedName>
        <fullName evidence="6">6-bladed beta-propeller</fullName>
    </recommendedName>
</protein>
<dbReference type="SUPFAM" id="SSF101898">
    <property type="entry name" value="NHL repeat"/>
    <property type="match status" value="1"/>
</dbReference>
<proteinExistence type="predicted"/>
<dbReference type="Gene3D" id="2.120.10.30">
    <property type="entry name" value="TolB, C-terminal domain"/>
    <property type="match status" value="1"/>
</dbReference>
<dbReference type="PROSITE" id="PS51125">
    <property type="entry name" value="NHL"/>
    <property type="match status" value="1"/>
</dbReference>
<dbReference type="GO" id="GO:0061630">
    <property type="term" value="F:ubiquitin protein ligase activity"/>
    <property type="evidence" value="ECO:0007669"/>
    <property type="project" value="TreeGrafter"/>
</dbReference>
<evidence type="ECO:0000313" key="5">
    <source>
        <dbReference type="Proteomes" id="UP000239735"/>
    </source>
</evidence>
<evidence type="ECO:0008006" key="6">
    <source>
        <dbReference type="Google" id="ProtNLM"/>
    </source>
</evidence>
<dbReference type="Proteomes" id="UP000239735">
    <property type="component" value="Unassembled WGS sequence"/>
</dbReference>
<name>A0A2N9L3Z6_9BACT</name>
<evidence type="ECO:0000256" key="1">
    <source>
        <dbReference type="ARBA" id="ARBA00022737"/>
    </source>
</evidence>
<dbReference type="GO" id="GO:0008270">
    <property type="term" value="F:zinc ion binding"/>
    <property type="evidence" value="ECO:0007669"/>
    <property type="project" value="UniProtKB-KW"/>
</dbReference>
<gene>
    <name evidence="4" type="ORF">SBA5_1230001</name>
</gene>
<dbReference type="InterPro" id="IPR011042">
    <property type="entry name" value="6-blade_b-propeller_TolB-like"/>
</dbReference>
<accession>A0A2N9L3Z6</accession>
<dbReference type="AlphaFoldDB" id="A0A2N9L3Z6"/>
<keyword evidence="1" id="KW-0677">Repeat</keyword>
<organism evidence="4 5">
    <name type="scientific">Candidatus Sulfuritelmatomonas gaucii</name>
    <dbReference type="NCBI Taxonomy" id="2043161"/>
    <lineage>
        <taxon>Bacteria</taxon>
        <taxon>Pseudomonadati</taxon>
        <taxon>Acidobacteriota</taxon>
        <taxon>Terriglobia</taxon>
        <taxon>Terriglobales</taxon>
        <taxon>Acidobacteriaceae</taxon>
        <taxon>Candidatus Sulfuritelmatomonas</taxon>
    </lineage>
</organism>
<feature type="region of interest" description="Disordered" evidence="3">
    <location>
        <begin position="1"/>
        <end position="28"/>
    </location>
</feature>
<sequence>MWLGGNGAVQPGPQPGSAAQFTAAPAPAPDADVNAKQIYHDSFILKFSPDGKFLGEIGSANGSKGSLDTKNVKGVAEIRFIPGTHDFIAADGYGNHRVSVWNADTLQFVRMWGAFGHTPSDDPLPMYKPDSPQFGNPVHCADPSNDGLIYVCDRKNLRIQIFKYDGTYVKQFVLEPGTRGDGSPFEIAFSPDPEQKFMYIADGSNMKIHVFDRQSLKELYSFGDGGRQPGEFYAVHNIVTDSEGDIFTAETYHGQRVQKFVYKGMVPLSEVKSGGASAAWPSGGGN</sequence>
<feature type="compositionally biased region" description="Low complexity" evidence="3">
    <location>
        <begin position="15"/>
        <end position="28"/>
    </location>
</feature>
<evidence type="ECO:0000256" key="3">
    <source>
        <dbReference type="SAM" id="MobiDB-lite"/>
    </source>
</evidence>
<dbReference type="PANTHER" id="PTHR24104:SF25">
    <property type="entry name" value="PROTEIN LIN-41"/>
    <property type="match status" value="1"/>
</dbReference>
<evidence type="ECO:0000313" key="4">
    <source>
        <dbReference type="EMBL" id="SPE18022.1"/>
    </source>
</evidence>
<dbReference type="GO" id="GO:0043161">
    <property type="term" value="P:proteasome-mediated ubiquitin-dependent protein catabolic process"/>
    <property type="evidence" value="ECO:0007669"/>
    <property type="project" value="TreeGrafter"/>
</dbReference>
<dbReference type="EMBL" id="OKRB01000028">
    <property type="protein sequence ID" value="SPE18022.1"/>
    <property type="molecule type" value="Genomic_DNA"/>
</dbReference>
<evidence type="ECO:0000256" key="2">
    <source>
        <dbReference type="PROSITE-ProRule" id="PRU00504"/>
    </source>
</evidence>
<dbReference type="GO" id="GO:0000209">
    <property type="term" value="P:protein polyubiquitination"/>
    <property type="evidence" value="ECO:0007669"/>
    <property type="project" value="TreeGrafter"/>
</dbReference>
<dbReference type="InterPro" id="IPR001258">
    <property type="entry name" value="NHL_repeat"/>
</dbReference>
<dbReference type="InterPro" id="IPR050952">
    <property type="entry name" value="TRIM-NHL_E3_ligases"/>
</dbReference>